<dbReference type="EMBL" id="JARBJD010000053">
    <property type="protein sequence ID" value="KAK2956719.1"/>
    <property type="molecule type" value="Genomic_DNA"/>
</dbReference>
<evidence type="ECO:0000259" key="1">
    <source>
        <dbReference type="PROSITE" id="PS50238"/>
    </source>
</evidence>
<protein>
    <recommendedName>
        <fullName evidence="5">Rho-GAP domain-containing protein</fullName>
    </recommendedName>
</protein>
<accession>A0ABQ9XZ27</accession>
<dbReference type="PROSITE" id="PS51016">
    <property type="entry name" value="MYTH4"/>
    <property type="match status" value="1"/>
</dbReference>
<dbReference type="Gene3D" id="1.25.40.530">
    <property type="entry name" value="MyTH4 domain"/>
    <property type="match status" value="1"/>
</dbReference>
<evidence type="ECO:0000313" key="3">
    <source>
        <dbReference type="EMBL" id="KAK2956719.1"/>
    </source>
</evidence>
<comment type="caution">
    <text evidence="3">The sequence shown here is derived from an EMBL/GenBank/DDBJ whole genome shotgun (WGS) entry which is preliminary data.</text>
</comment>
<feature type="domain" description="MyTH4" evidence="2">
    <location>
        <begin position="99"/>
        <end position="260"/>
    </location>
</feature>
<keyword evidence="4" id="KW-1185">Reference proteome</keyword>
<dbReference type="InterPro" id="IPR038185">
    <property type="entry name" value="MyTH4_dom_sf"/>
</dbReference>
<organism evidence="3 4">
    <name type="scientific">Blattamonas nauphoetae</name>
    <dbReference type="NCBI Taxonomy" id="2049346"/>
    <lineage>
        <taxon>Eukaryota</taxon>
        <taxon>Metamonada</taxon>
        <taxon>Preaxostyla</taxon>
        <taxon>Oxymonadida</taxon>
        <taxon>Blattamonas</taxon>
    </lineage>
</organism>
<dbReference type="Pfam" id="PF00784">
    <property type="entry name" value="MyTH4"/>
    <property type="match status" value="1"/>
</dbReference>
<feature type="domain" description="Rho-GAP" evidence="1">
    <location>
        <begin position="293"/>
        <end position="469"/>
    </location>
</feature>
<dbReference type="SMART" id="SM00139">
    <property type="entry name" value="MyTH4"/>
    <property type="match status" value="1"/>
</dbReference>
<evidence type="ECO:0008006" key="5">
    <source>
        <dbReference type="Google" id="ProtNLM"/>
    </source>
</evidence>
<dbReference type="PROSITE" id="PS50238">
    <property type="entry name" value="RHOGAP"/>
    <property type="match status" value="1"/>
</dbReference>
<gene>
    <name evidence="3" type="ORF">BLNAU_8353</name>
</gene>
<dbReference type="SUPFAM" id="SSF48350">
    <property type="entry name" value="GTPase activation domain, GAP"/>
    <property type="match status" value="1"/>
</dbReference>
<dbReference type="Gene3D" id="1.10.555.10">
    <property type="entry name" value="Rho GTPase activation protein"/>
    <property type="match status" value="1"/>
</dbReference>
<name>A0ABQ9XZ27_9EUKA</name>
<dbReference type="InterPro" id="IPR000198">
    <property type="entry name" value="RhoGAP_dom"/>
</dbReference>
<proteinExistence type="predicted"/>
<dbReference type="Pfam" id="PF00620">
    <property type="entry name" value="RhoGAP"/>
    <property type="match status" value="1"/>
</dbReference>
<reference evidence="3 4" key="1">
    <citation type="journal article" date="2022" name="bioRxiv">
        <title>Genomics of Preaxostyla Flagellates Illuminates Evolutionary Transitions and the Path Towards Mitochondrial Loss.</title>
        <authorList>
            <person name="Novak L.V.F."/>
            <person name="Treitli S.C."/>
            <person name="Pyrih J."/>
            <person name="Halakuc P."/>
            <person name="Pipaliya S.V."/>
            <person name="Vacek V."/>
            <person name="Brzon O."/>
            <person name="Soukal P."/>
            <person name="Eme L."/>
            <person name="Dacks J.B."/>
            <person name="Karnkowska A."/>
            <person name="Elias M."/>
            <person name="Hampl V."/>
        </authorList>
    </citation>
    <scope>NUCLEOTIDE SEQUENCE [LARGE SCALE GENOMIC DNA]</scope>
    <source>
        <strain evidence="3">NAU3</strain>
        <tissue evidence="3">Gut</tissue>
    </source>
</reference>
<evidence type="ECO:0000313" key="4">
    <source>
        <dbReference type="Proteomes" id="UP001281761"/>
    </source>
</evidence>
<evidence type="ECO:0000259" key="2">
    <source>
        <dbReference type="PROSITE" id="PS51016"/>
    </source>
</evidence>
<dbReference type="InterPro" id="IPR008936">
    <property type="entry name" value="Rho_GTPase_activation_prot"/>
</dbReference>
<dbReference type="SMART" id="SM00324">
    <property type="entry name" value="RhoGAP"/>
    <property type="match status" value="1"/>
</dbReference>
<sequence length="502" mass="57463">MTQEENAVENWELSLLTTINPTEIEYFSPSFKIQGPQKTRCLSNSLFAECIGDIIVYELPPSVYDKIKANTFIEYANQTFTEHSKGFKKLYTNEELTKYSKDVLKKPLQKMPEQNHAKLKDEGGKMYFDLLVYMGDATAKGTKPEHHMNEFLRRATTVPELRNEAFCEIMKQINNHPKEETALLAWKLLVILLDAVCVGEDILPTLLLFIHTHQQKEKEKNAIVFTPLFRITSLCIAKIYMSYAVAREDRPISDLYAARAPTDLVNQTCFGVGLDDIFISQILLPDYLPASGPHISNSVLPVPKILAVICNSFEVDRVSKEKNPIELFGSTIPKQELERCKAAIDMGNYSLDTHDFLVYSSLLKAWLKSLRNPLISPTFNDLLLDNKANQGALHIIDTQLCNAHFYTLKYLIRFIRRIALHSDPETQQRNISQLSHYISLQIVSFPVSKDPRAEMQKITSFQDIFQDMIMSIAVSPEEEQRFQEIDASVRQEYKLNGIRLDL</sequence>
<dbReference type="Proteomes" id="UP001281761">
    <property type="component" value="Unassembled WGS sequence"/>
</dbReference>
<dbReference type="PANTHER" id="PTHR45876:SF8">
    <property type="entry name" value="FI04035P"/>
    <property type="match status" value="1"/>
</dbReference>
<dbReference type="InterPro" id="IPR000857">
    <property type="entry name" value="MyTH4_dom"/>
</dbReference>
<dbReference type="PANTHER" id="PTHR45876">
    <property type="entry name" value="FI04035P"/>
    <property type="match status" value="1"/>
</dbReference>